<proteinExistence type="inferred from homology"/>
<comment type="caution">
    <text evidence="9">The sequence shown here is derived from an EMBL/GenBank/DDBJ whole genome shotgun (WGS) entry which is preliminary data.</text>
</comment>
<dbReference type="PANTHER" id="PTHR19302:SF13">
    <property type="entry name" value="GAMMA-TUBULIN COMPLEX COMPONENT 2"/>
    <property type="match status" value="1"/>
</dbReference>
<evidence type="ECO:0000256" key="5">
    <source>
        <dbReference type="RuleBase" id="RU363050"/>
    </source>
</evidence>
<keyword evidence="2 5" id="KW-0963">Cytoplasm</keyword>
<dbReference type="InterPro" id="IPR007259">
    <property type="entry name" value="GCP"/>
</dbReference>
<feature type="compositionally biased region" description="Basic and acidic residues" evidence="6">
    <location>
        <begin position="1"/>
        <end position="10"/>
    </location>
</feature>
<dbReference type="Proteomes" id="UP001642540">
    <property type="component" value="Unassembled WGS sequence"/>
</dbReference>
<dbReference type="Pfam" id="PF04130">
    <property type="entry name" value="GCP_C_terminal"/>
    <property type="match status" value="1"/>
</dbReference>
<keyword evidence="10" id="KW-1185">Reference proteome</keyword>
<sequence>MSEESLRVLKDAPASSKQWDRHRDITEQSSARTSCTASVFGLPRWYSTMNFVFSDNTIPGIGAAGPADGAGGIGPSIWVDNLSSEDQEQLLLQEVLYVLCGAEGSLITVQPVSPRGITFSIDRRVEQSLRDLTLQITQLASYFYTVTHYVENYCDFKHGKVNQALSAAIRDIIKEYFIMISQLESFHTKGELTLQKMWFFIHPTMQAFAVLNSLVTDIEENELIGGPVLSVLHEKATSMVADEALSLLCQSLAQKASDPYFSILESWIYKGMITDPFLEFLVIDNDKGDGKMEQSDDYWEKRYEIDESKSPCFLRKMMPEILKAGKYLNVIRECGKDISMVSASRLHYSIHERVYVTAIENAYTFASKTLLDLLLNEYDLMRRLQSVKHYLLMDQGDFIVQFLDLAEDELNKQIDDLNPVRLESLLELALRTSSSSADPYKDNVRVQLFPYGIADQLWNIMAIGTPLEQEKLDNNFSYCIPGVEGFSFSYDVQWPISLVLNTRAITCYQMIFRQLFFCKHVERQLCKVWIANKSGKNIVLDKDTTGKADIFSTCQKMLNFVQNLQYYMAFEVIEPAWHVFLSTMSKVTNVDQVLSCHFDLLNSILADSMLISRSSLSKMTALLSICLKFCDKILATSDLRSHQNLQTSTVSVKELASQFFGKLAEFLFEVSVMVQDPNQSSKVANIIYRVNFNGFYTEPLEKLTVSK</sequence>
<evidence type="ECO:0000256" key="6">
    <source>
        <dbReference type="SAM" id="MobiDB-lite"/>
    </source>
</evidence>
<comment type="subcellular location">
    <subcellularLocation>
        <location evidence="5">Cytoplasm</location>
        <location evidence="5">Cytoskeleton</location>
        <location evidence="5">Microtubule organizing center</location>
    </subcellularLocation>
</comment>
<protein>
    <recommendedName>
        <fullName evidence="5">Gamma-tubulin complex component</fullName>
    </recommendedName>
</protein>
<feature type="region of interest" description="Disordered" evidence="6">
    <location>
        <begin position="1"/>
        <end position="27"/>
    </location>
</feature>
<evidence type="ECO:0000256" key="1">
    <source>
        <dbReference type="ARBA" id="ARBA00010337"/>
    </source>
</evidence>
<feature type="domain" description="Gamma tubulin complex component protein N-terminal" evidence="8">
    <location>
        <begin position="92"/>
        <end position="377"/>
    </location>
</feature>
<evidence type="ECO:0000259" key="7">
    <source>
        <dbReference type="Pfam" id="PF04130"/>
    </source>
</evidence>
<keyword evidence="3 5" id="KW-0493">Microtubule</keyword>
<dbReference type="InterPro" id="IPR040457">
    <property type="entry name" value="GCP_C"/>
</dbReference>
<feature type="domain" description="Gamma tubulin complex component C-terminal" evidence="7">
    <location>
        <begin position="380"/>
        <end position="696"/>
    </location>
</feature>
<evidence type="ECO:0000259" key="8">
    <source>
        <dbReference type="Pfam" id="PF17681"/>
    </source>
</evidence>
<comment type="similarity">
    <text evidence="1 5">Belongs to the TUBGCP family.</text>
</comment>
<evidence type="ECO:0000256" key="2">
    <source>
        <dbReference type="ARBA" id="ARBA00022490"/>
    </source>
</evidence>
<evidence type="ECO:0000313" key="10">
    <source>
        <dbReference type="Proteomes" id="UP001642540"/>
    </source>
</evidence>
<evidence type="ECO:0000313" key="9">
    <source>
        <dbReference type="EMBL" id="CAL8090112.1"/>
    </source>
</evidence>
<evidence type="ECO:0000256" key="3">
    <source>
        <dbReference type="ARBA" id="ARBA00022701"/>
    </source>
</evidence>
<reference evidence="9 10" key="1">
    <citation type="submission" date="2024-08" db="EMBL/GenBank/DDBJ databases">
        <authorList>
            <person name="Cucini C."/>
            <person name="Frati F."/>
        </authorList>
    </citation>
    <scope>NUCLEOTIDE SEQUENCE [LARGE SCALE GENOMIC DNA]</scope>
</reference>
<evidence type="ECO:0000256" key="4">
    <source>
        <dbReference type="ARBA" id="ARBA00023212"/>
    </source>
</evidence>
<dbReference type="Pfam" id="PF17681">
    <property type="entry name" value="GCP_N_terminal"/>
    <property type="match status" value="1"/>
</dbReference>
<dbReference type="InterPro" id="IPR042241">
    <property type="entry name" value="GCP_C_sf"/>
</dbReference>
<dbReference type="PANTHER" id="PTHR19302">
    <property type="entry name" value="GAMMA TUBULIN COMPLEX PROTEIN"/>
    <property type="match status" value="1"/>
</dbReference>
<keyword evidence="4 5" id="KW-0206">Cytoskeleton</keyword>
<dbReference type="Gene3D" id="1.20.120.1900">
    <property type="entry name" value="Gamma-tubulin complex, C-terminal domain"/>
    <property type="match status" value="1"/>
</dbReference>
<name>A0ABP1Q636_9HEXA</name>
<dbReference type="InterPro" id="IPR041470">
    <property type="entry name" value="GCP_N"/>
</dbReference>
<gene>
    <name evidence="9" type="ORF">ODALV1_LOCUS7558</name>
</gene>
<organism evidence="9 10">
    <name type="scientific">Orchesella dallaii</name>
    <dbReference type="NCBI Taxonomy" id="48710"/>
    <lineage>
        <taxon>Eukaryota</taxon>
        <taxon>Metazoa</taxon>
        <taxon>Ecdysozoa</taxon>
        <taxon>Arthropoda</taxon>
        <taxon>Hexapoda</taxon>
        <taxon>Collembola</taxon>
        <taxon>Entomobryomorpha</taxon>
        <taxon>Entomobryoidea</taxon>
        <taxon>Orchesellidae</taxon>
        <taxon>Orchesellinae</taxon>
        <taxon>Orchesella</taxon>
    </lineage>
</organism>
<dbReference type="EMBL" id="CAXLJM020000024">
    <property type="protein sequence ID" value="CAL8090112.1"/>
    <property type="molecule type" value="Genomic_DNA"/>
</dbReference>
<accession>A0ABP1Q636</accession>